<evidence type="ECO:0000313" key="2">
    <source>
        <dbReference type="Proteomes" id="UP001162640"/>
    </source>
</evidence>
<reference evidence="2" key="1">
    <citation type="journal article" date="2023" name="Commun. Biol.">
        <title>Genome analysis of Parmales, the sister group of diatoms, reveals the evolutionary specialization of diatoms from phago-mixotrophs to photoautotrophs.</title>
        <authorList>
            <person name="Ban H."/>
            <person name="Sato S."/>
            <person name="Yoshikawa S."/>
            <person name="Yamada K."/>
            <person name="Nakamura Y."/>
            <person name="Ichinomiya M."/>
            <person name="Sato N."/>
            <person name="Blanc-Mathieu R."/>
            <person name="Endo H."/>
            <person name="Kuwata A."/>
            <person name="Ogata H."/>
        </authorList>
    </citation>
    <scope>NUCLEOTIDE SEQUENCE [LARGE SCALE GENOMIC DNA]</scope>
</reference>
<gene>
    <name evidence="1" type="ORF">TL16_g07832</name>
</gene>
<accession>A0A9W7B218</accession>
<organism evidence="1 2">
    <name type="scientific">Triparma laevis f. inornata</name>
    <dbReference type="NCBI Taxonomy" id="1714386"/>
    <lineage>
        <taxon>Eukaryota</taxon>
        <taxon>Sar</taxon>
        <taxon>Stramenopiles</taxon>
        <taxon>Ochrophyta</taxon>
        <taxon>Bolidophyceae</taxon>
        <taxon>Parmales</taxon>
        <taxon>Triparmaceae</taxon>
        <taxon>Triparma</taxon>
    </lineage>
</organism>
<dbReference type="Proteomes" id="UP001162640">
    <property type="component" value="Unassembled WGS sequence"/>
</dbReference>
<dbReference type="AlphaFoldDB" id="A0A9W7B218"/>
<comment type="caution">
    <text evidence="1">The sequence shown here is derived from an EMBL/GenBank/DDBJ whole genome shotgun (WGS) entry which is preliminary data.</text>
</comment>
<name>A0A9W7B218_9STRA</name>
<proteinExistence type="predicted"/>
<dbReference type="EMBL" id="BLQM01000252">
    <property type="protein sequence ID" value="GMH78519.1"/>
    <property type="molecule type" value="Genomic_DNA"/>
</dbReference>
<sequence length="525" mass="59880">MSTIFLQSSGFSAFNTGIEWNGNSRIKLEEISERFVLMYVEGWWVVDLEYFVILPFKNTNKNTNKNANKNTDMTYDNYFYINESAITIGVAVNSEIVLTENDELDTVIWCCHNRVEEVEIIIPDEIILKTFKESIEEKRWKVLEGVGERIEWEYWEEVITNNIDRKVVEIAGKVGGEEKVVKRLVEVGCGVEEILRLTEGGEGGRERVVNFYLGEKEWQEIEWEEKVFLTTGSILQHTLKYTCIKTWFHEITHSLFTDNKVDSEYTSTVSWLEKAIFKGTFMDEERVYVGEGGVWDILEEVNVVGVVDLAIAVVMVCRKSGRRSYVTKGGIIVSVNELKRRFANYGRRRERGREKSLIVKAFAEFGEVHEAGVVVGGREGVLGSKFMGVLLAAGFDEDEAKNVLKGGESWIEVGREAGEGEDIALQILREEVLSVKDYYEFSNESEKVDVIIKFQRVWNVINGRKESLIREINRASKLGAAKMCRACVKGEVDFEQDVMVEMAKKSLGVRVVTTKMAEQLLGDMK</sequence>
<evidence type="ECO:0000313" key="1">
    <source>
        <dbReference type="EMBL" id="GMH78519.1"/>
    </source>
</evidence>
<protein>
    <submittedName>
        <fullName evidence="1">Uncharacterized protein</fullName>
    </submittedName>
</protein>